<dbReference type="RefSeq" id="WP_057746056.1">
    <property type="nucleotide sequence ID" value="NZ_AZEF01000042.1"/>
</dbReference>
<comment type="caution">
    <text evidence="2">The sequence shown here is derived from an EMBL/GenBank/DDBJ whole genome shotgun (WGS) entry which is preliminary data.</text>
</comment>
<evidence type="ECO:0000256" key="1">
    <source>
        <dbReference type="SAM" id="Phobius"/>
    </source>
</evidence>
<protein>
    <submittedName>
        <fullName evidence="2">Uncharacterized protein</fullName>
    </submittedName>
</protein>
<dbReference type="EMBL" id="AZEF01000042">
    <property type="protein sequence ID" value="KRL00507.1"/>
    <property type="molecule type" value="Genomic_DNA"/>
</dbReference>
<accession>A0A0R1M889</accession>
<dbReference type="Proteomes" id="UP000051621">
    <property type="component" value="Unassembled WGS sequence"/>
</dbReference>
<evidence type="ECO:0000313" key="2">
    <source>
        <dbReference type="EMBL" id="KRL00507.1"/>
    </source>
</evidence>
<name>A0A0R1M889_9LACO</name>
<gene>
    <name evidence="2" type="ORF">FC81_GL002038</name>
</gene>
<keyword evidence="1" id="KW-0812">Transmembrane</keyword>
<dbReference type="Pfam" id="PF12730">
    <property type="entry name" value="ABC2_membrane_4"/>
    <property type="match status" value="1"/>
</dbReference>
<feature type="transmembrane region" description="Helical" evidence="1">
    <location>
        <begin position="15"/>
        <end position="37"/>
    </location>
</feature>
<organism evidence="2 3">
    <name type="scientific">Liquorilactobacillus capillatus DSM 19910</name>
    <dbReference type="NCBI Taxonomy" id="1423731"/>
    <lineage>
        <taxon>Bacteria</taxon>
        <taxon>Bacillati</taxon>
        <taxon>Bacillota</taxon>
        <taxon>Bacilli</taxon>
        <taxon>Lactobacillales</taxon>
        <taxon>Lactobacillaceae</taxon>
        <taxon>Liquorilactobacillus</taxon>
    </lineage>
</organism>
<keyword evidence="1" id="KW-0472">Membrane</keyword>
<dbReference type="AlphaFoldDB" id="A0A0R1M889"/>
<dbReference type="OrthoDB" id="2234228at2"/>
<reference evidence="2 3" key="1">
    <citation type="journal article" date="2015" name="Genome Announc.">
        <title>Expanding the biotechnology potential of lactobacilli through comparative genomics of 213 strains and associated genera.</title>
        <authorList>
            <person name="Sun Z."/>
            <person name="Harris H.M."/>
            <person name="McCann A."/>
            <person name="Guo C."/>
            <person name="Argimon S."/>
            <person name="Zhang W."/>
            <person name="Yang X."/>
            <person name="Jeffery I.B."/>
            <person name="Cooney J.C."/>
            <person name="Kagawa T.F."/>
            <person name="Liu W."/>
            <person name="Song Y."/>
            <person name="Salvetti E."/>
            <person name="Wrobel A."/>
            <person name="Rasinkangas P."/>
            <person name="Parkhill J."/>
            <person name="Rea M.C."/>
            <person name="O'Sullivan O."/>
            <person name="Ritari J."/>
            <person name="Douillard F.P."/>
            <person name="Paul Ross R."/>
            <person name="Yang R."/>
            <person name="Briner A.E."/>
            <person name="Felis G.E."/>
            <person name="de Vos W.M."/>
            <person name="Barrangou R."/>
            <person name="Klaenhammer T.R."/>
            <person name="Caufield P.W."/>
            <person name="Cui Y."/>
            <person name="Zhang H."/>
            <person name="O'Toole P.W."/>
        </authorList>
    </citation>
    <scope>NUCLEOTIDE SEQUENCE [LARGE SCALE GENOMIC DNA]</scope>
    <source>
        <strain evidence="2 3">DSM 19910</strain>
    </source>
</reference>
<feature type="transmembrane region" description="Helical" evidence="1">
    <location>
        <begin position="138"/>
        <end position="162"/>
    </location>
</feature>
<evidence type="ECO:0000313" key="3">
    <source>
        <dbReference type="Proteomes" id="UP000051621"/>
    </source>
</evidence>
<feature type="transmembrane region" description="Helical" evidence="1">
    <location>
        <begin position="219"/>
        <end position="241"/>
    </location>
</feature>
<keyword evidence="3" id="KW-1185">Reference proteome</keyword>
<feature type="transmembrane region" description="Helical" evidence="1">
    <location>
        <begin position="169"/>
        <end position="189"/>
    </location>
</feature>
<dbReference type="CDD" id="cd21809">
    <property type="entry name" value="ABC-2_lan_permease-like"/>
    <property type="match status" value="1"/>
</dbReference>
<dbReference type="PATRIC" id="fig|1423731.3.peg.2094"/>
<dbReference type="STRING" id="1423731.FC81_GL002038"/>
<feature type="transmembrane region" description="Helical" evidence="1">
    <location>
        <begin position="100"/>
        <end position="126"/>
    </location>
</feature>
<proteinExistence type="predicted"/>
<feature type="transmembrane region" description="Helical" evidence="1">
    <location>
        <begin position="57"/>
        <end position="79"/>
    </location>
</feature>
<keyword evidence="1" id="KW-1133">Transmembrane helix</keyword>
<sequence length="247" mass="27760">MNLAVKSELLKLKRLHLPLIIIAINALAFVIGSLLYFQNQKVFAAYHTQWFALWSETGLFSSQVFLPILLAIVTAIAIHSEKERNNFARMASLPVMAKQFIIAKFLMLAVLSALSLGIYVVFFYLVALSGHLPSTHNLFIFVAWAILGWMGTLPILAIQLWLSIQRKNFTTPIIIALILSLMSFALLAVEPFLLKLYPFAQIMIGLHARSYVGLNPLEFLLFFGVVLLFTILGLILSIHSLRKLGFE</sequence>